<reference evidence="8" key="1">
    <citation type="submission" date="2025-08" db="UniProtKB">
        <authorList>
            <consortium name="RefSeq"/>
        </authorList>
    </citation>
    <scope>IDENTIFICATION</scope>
    <source>
        <tissue evidence="8">Young leaves</tissue>
    </source>
</reference>
<keyword evidence="4" id="KW-1133">Transmembrane helix</keyword>
<sequence length="194" mass="21048">MAAAMKKLVAVFTAAFLATTVAGAQTHHVVGGDRGWDVDSNIGSWSAGRKFRVGDKIWFAYSMAQGKIVELQSKKEYEACDVSNFIKMYTDGIDIVPLNGEGIRYFASSKPESCKKGLKLHVQVEAQAQAQDQNQAQHKAQMKTTGVETTNDVSDGDSAAAPPTPSASSPPLTAMSYLTLTFLPFTLYLSYWII</sequence>
<feature type="domain" description="Phytocyanin" evidence="6">
    <location>
        <begin position="26"/>
        <end position="126"/>
    </location>
</feature>
<keyword evidence="2" id="KW-0325">Glycoprotein</keyword>
<dbReference type="KEGG" id="cmos:111434219"/>
<evidence type="ECO:0000256" key="3">
    <source>
        <dbReference type="SAM" id="MobiDB-lite"/>
    </source>
</evidence>
<dbReference type="AlphaFoldDB" id="A0A6J1EHV0"/>
<keyword evidence="1" id="KW-1015">Disulfide bond</keyword>
<feature type="signal peptide" evidence="5">
    <location>
        <begin position="1"/>
        <end position="23"/>
    </location>
</feature>
<organism evidence="7 8">
    <name type="scientific">Cucurbita moschata</name>
    <name type="common">Winter crookneck squash</name>
    <name type="synonym">Cucurbita pepo var. moschata</name>
    <dbReference type="NCBI Taxonomy" id="3662"/>
    <lineage>
        <taxon>Eukaryota</taxon>
        <taxon>Viridiplantae</taxon>
        <taxon>Streptophyta</taxon>
        <taxon>Embryophyta</taxon>
        <taxon>Tracheophyta</taxon>
        <taxon>Spermatophyta</taxon>
        <taxon>Magnoliopsida</taxon>
        <taxon>eudicotyledons</taxon>
        <taxon>Gunneridae</taxon>
        <taxon>Pentapetalae</taxon>
        <taxon>rosids</taxon>
        <taxon>fabids</taxon>
        <taxon>Cucurbitales</taxon>
        <taxon>Cucurbitaceae</taxon>
        <taxon>Cucurbiteae</taxon>
        <taxon>Cucurbita</taxon>
    </lineage>
</organism>
<feature type="compositionally biased region" description="Low complexity" evidence="3">
    <location>
        <begin position="158"/>
        <end position="170"/>
    </location>
</feature>
<feature type="region of interest" description="Disordered" evidence="3">
    <location>
        <begin position="130"/>
        <end position="170"/>
    </location>
</feature>
<dbReference type="InterPro" id="IPR039391">
    <property type="entry name" value="Phytocyanin-like"/>
</dbReference>
<dbReference type="GeneID" id="111434219"/>
<protein>
    <submittedName>
        <fullName evidence="8">Uclacyanin 1-like</fullName>
    </submittedName>
</protein>
<keyword evidence="4" id="KW-0812">Transmembrane</keyword>
<keyword evidence="4" id="KW-0472">Membrane</keyword>
<feature type="compositionally biased region" description="Polar residues" evidence="3">
    <location>
        <begin position="142"/>
        <end position="153"/>
    </location>
</feature>
<dbReference type="Gene3D" id="2.60.40.420">
    <property type="entry name" value="Cupredoxins - blue copper proteins"/>
    <property type="match status" value="1"/>
</dbReference>
<dbReference type="InterPro" id="IPR003245">
    <property type="entry name" value="Phytocyanin_dom"/>
</dbReference>
<evidence type="ECO:0000256" key="2">
    <source>
        <dbReference type="ARBA" id="ARBA00023180"/>
    </source>
</evidence>
<dbReference type="CDD" id="cd04216">
    <property type="entry name" value="Phytocyanin"/>
    <property type="match status" value="1"/>
</dbReference>
<name>A0A6J1EHV0_CUCMO</name>
<feature type="chain" id="PRO_5026670280" evidence="5">
    <location>
        <begin position="24"/>
        <end position="194"/>
    </location>
</feature>
<dbReference type="FunFam" id="2.60.40.420:FF:000034">
    <property type="entry name" value="Cupredoxin superfamily protein"/>
    <property type="match status" value="1"/>
</dbReference>
<feature type="compositionally biased region" description="Low complexity" evidence="3">
    <location>
        <begin position="130"/>
        <end position="139"/>
    </location>
</feature>
<evidence type="ECO:0000256" key="1">
    <source>
        <dbReference type="ARBA" id="ARBA00023157"/>
    </source>
</evidence>
<evidence type="ECO:0000313" key="8">
    <source>
        <dbReference type="RefSeq" id="XP_022927384.1"/>
    </source>
</evidence>
<feature type="transmembrane region" description="Helical" evidence="4">
    <location>
        <begin position="174"/>
        <end position="193"/>
    </location>
</feature>
<dbReference type="Pfam" id="PF02298">
    <property type="entry name" value="Cu_bind_like"/>
    <property type="match status" value="1"/>
</dbReference>
<accession>A0A6J1EHV0</accession>
<keyword evidence="7" id="KW-1185">Reference proteome</keyword>
<evidence type="ECO:0000256" key="5">
    <source>
        <dbReference type="SAM" id="SignalP"/>
    </source>
</evidence>
<evidence type="ECO:0000259" key="6">
    <source>
        <dbReference type="PROSITE" id="PS51485"/>
    </source>
</evidence>
<proteinExistence type="predicted"/>
<dbReference type="PROSITE" id="PS51485">
    <property type="entry name" value="PHYTOCYANIN"/>
    <property type="match status" value="1"/>
</dbReference>
<evidence type="ECO:0000256" key="4">
    <source>
        <dbReference type="SAM" id="Phobius"/>
    </source>
</evidence>
<gene>
    <name evidence="8" type="primary">LOC111434219</name>
</gene>
<dbReference type="PANTHER" id="PTHR33021">
    <property type="entry name" value="BLUE COPPER PROTEIN"/>
    <property type="match status" value="1"/>
</dbReference>
<dbReference type="GO" id="GO:0005886">
    <property type="term" value="C:plasma membrane"/>
    <property type="evidence" value="ECO:0007669"/>
    <property type="project" value="TreeGrafter"/>
</dbReference>
<dbReference type="GO" id="GO:0009055">
    <property type="term" value="F:electron transfer activity"/>
    <property type="evidence" value="ECO:0007669"/>
    <property type="project" value="InterPro"/>
</dbReference>
<dbReference type="InterPro" id="IPR008972">
    <property type="entry name" value="Cupredoxin"/>
</dbReference>
<dbReference type="RefSeq" id="XP_022927384.1">
    <property type="nucleotide sequence ID" value="XM_023071616.1"/>
</dbReference>
<dbReference type="Proteomes" id="UP000504609">
    <property type="component" value="Unplaced"/>
</dbReference>
<dbReference type="PANTHER" id="PTHR33021:SF31">
    <property type="entry name" value="OS02G0720100 PROTEIN"/>
    <property type="match status" value="1"/>
</dbReference>
<keyword evidence="5" id="KW-0732">Signal</keyword>
<dbReference type="SUPFAM" id="SSF49503">
    <property type="entry name" value="Cupredoxins"/>
    <property type="match status" value="1"/>
</dbReference>
<evidence type="ECO:0000313" key="7">
    <source>
        <dbReference type="Proteomes" id="UP000504609"/>
    </source>
</evidence>